<dbReference type="Pfam" id="PF00248">
    <property type="entry name" value="Aldo_ket_red"/>
    <property type="match status" value="1"/>
</dbReference>
<dbReference type="PANTHER" id="PTHR43625:SF40">
    <property type="entry name" value="ALDO-KETO REDUCTASE YAKC [NADP(+)]"/>
    <property type="match status" value="1"/>
</dbReference>
<dbReference type="OrthoDB" id="3664926at2"/>
<gene>
    <name evidence="4" type="ORF">UG56_015930</name>
</gene>
<dbReference type="RefSeq" id="WP_045551939.1">
    <property type="nucleotide sequence ID" value="NZ_JZDQ02000021.1"/>
</dbReference>
<proteinExistence type="predicted"/>
<comment type="caution">
    <text evidence="4">The sequence shown here is derived from an EMBL/GenBank/DDBJ whole genome shotgun (WGS) entry which is preliminary data.</text>
</comment>
<dbReference type="InterPro" id="IPR023210">
    <property type="entry name" value="NADP_OxRdtase_dom"/>
</dbReference>
<organism evidence="4 5">
    <name type="scientific">Nocardioides luteus</name>
    <dbReference type="NCBI Taxonomy" id="1844"/>
    <lineage>
        <taxon>Bacteria</taxon>
        <taxon>Bacillati</taxon>
        <taxon>Actinomycetota</taxon>
        <taxon>Actinomycetes</taxon>
        <taxon>Propionibacteriales</taxon>
        <taxon>Nocardioidaceae</taxon>
        <taxon>Nocardioides</taxon>
    </lineage>
</organism>
<dbReference type="GO" id="GO:0005737">
    <property type="term" value="C:cytoplasm"/>
    <property type="evidence" value="ECO:0007669"/>
    <property type="project" value="TreeGrafter"/>
</dbReference>
<name>A0A1J4N2Q4_9ACTN</name>
<feature type="region of interest" description="Disordered" evidence="2">
    <location>
        <begin position="1"/>
        <end position="27"/>
    </location>
</feature>
<dbReference type="InterPro" id="IPR036812">
    <property type="entry name" value="NAD(P)_OxRdtase_dom_sf"/>
</dbReference>
<dbReference type="SUPFAM" id="SSF51430">
    <property type="entry name" value="NAD(P)-linked oxidoreductase"/>
    <property type="match status" value="1"/>
</dbReference>
<dbReference type="InterPro" id="IPR050791">
    <property type="entry name" value="Aldo-Keto_reductase"/>
</dbReference>
<evidence type="ECO:0000256" key="1">
    <source>
        <dbReference type="ARBA" id="ARBA00023002"/>
    </source>
</evidence>
<evidence type="ECO:0000313" key="4">
    <source>
        <dbReference type="EMBL" id="OIJ25861.1"/>
    </source>
</evidence>
<dbReference type="STRING" id="1844.UG56_015930"/>
<keyword evidence="5" id="KW-1185">Reference proteome</keyword>
<evidence type="ECO:0000256" key="2">
    <source>
        <dbReference type="SAM" id="MobiDB-lite"/>
    </source>
</evidence>
<dbReference type="Gene3D" id="3.20.20.100">
    <property type="entry name" value="NADP-dependent oxidoreductase domain"/>
    <property type="match status" value="1"/>
</dbReference>
<keyword evidence="1" id="KW-0560">Oxidoreductase</keyword>
<evidence type="ECO:0000259" key="3">
    <source>
        <dbReference type="Pfam" id="PF00248"/>
    </source>
</evidence>
<dbReference type="PANTHER" id="PTHR43625">
    <property type="entry name" value="AFLATOXIN B1 ALDEHYDE REDUCTASE"/>
    <property type="match status" value="1"/>
</dbReference>
<dbReference type="Proteomes" id="UP000033772">
    <property type="component" value="Unassembled WGS sequence"/>
</dbReference>
<dbReference type="EMBL" id="JZDQ02000021">
    <property type="protein sequence ID" value="OIJ25861.1"/>
    <property type="molecule type" value="Genomic_DNA"/>
</dbReference>
<feature type="domain" description="NADP-dependent oxidoreductase" evidence="3">
    <location>
        <begin position="28"/>
        <end position="313"/>
    </location>
</feature>
<feature type="compositionally biased region" description="Polar residues" evidence="2">
    <location>
        <begin position="1"/>
        <end position="11"/>
    </location>
</feature>
<dbReference type="AlphaFoldDB" id="A0A1J4N2Q4"/>
<protein>
    <submittedName>
        <fullName evidence="4">Aldo/keto reductase</fullName>
    </submittedName>
</protein>
<accession>A0A1J4N2Q4</accession>
<evidence type="ECO:0000313" key="5">
    <source>
        <dbReference type="Proteomes" id="UP000033772"/>
    </source>
</evidence>
<sequence length="336" mass="35601">MTNSQTAQTQFQKRRLGSTGPEVTSPALGGMSLSGAYGAVDDEEGVRVIHAYLDAGGILIDTADFYGAGHNEMLIARALRERERDDVVLSVKFGALLTPVGMPAGFDGRPEAVRSSLTYSLQRLGTDHVDIYRPARLDPQVPIEETVGAVQELVEAGYVRHIGLSEVSADTIRRAAAVAPISDLQIEYSLLSRGIEANGILDTCRELGIGITAYSVLGRGLIGGSGALGGSLAHMPRFQGDNLDHNRALLVTLEEIAAAKGVTLAQLAIAWVAARGEHIVPVIGSRRVSQVESMAGANAVHLDDTDLARIDAAVPVGAARGDRYPTHFMTQLDSEN</sequence>
<dbReference type="GO" id="GO:0016491">
    <property type="term" value="F:oxidoreductase activity"/>
    <property type="evidence" value="ECO:0007669"/>
    <property type="project" value="UniProtKB-KW"/>
</dbReference>
<reference evidence="4" key="1">
    <citation type="submission" date="2016-10" db="EMBL/GenBank/DDBJ databases">
        <title>Draft Genome Sequence of Nocardioides luteus Strain BAFB, an Alkane-Degrading Bacterium Isolated from JP-7 Polluted Soil.</title>
        <authorList>
            <person name="Brown L."/>
            <person name="Ruiz O.N."/>
            <person name="Gunasekera T."/>
        </authorList>
    </citation>
    <scope>NUCLEOTIDE SEQUENCE [LARGE SCALE GENOMIC DNA]</scope>
    <source>
        <strain evidence="4">BAFB</strain>
    </source>
</reference>